<dbReference type="STRING" id="314225.ELI_01260"/>
<dbReference type="HOGENOM" id="CLU_2632648_0_0_5"/>
<dbReference type="KEGG" id="eli:ELI_01260"/>
<evidence type="ECO:0000313" key="2">
    <source>
        <dbReference type="Proteomes" id="UP000008808"/>
    </source>
</evidence>
<accession>Q2ND97</accession>
<gene>
    <name evidence="1" type="ordered locus">ELI_01260</name>
</gene>
<proteinExistence type="predicted"/>
<evidence type="ECO:0000313" key="1">
    <source>
        <dbReference type="EMBL" id="ABC62344.1"/>
    </source>
</evidence>
<protein>
    <recommendedName>
        <fullName evidence="3">Haemolysin activator HlyB C-terminal domain-containing protein</fullName>
    </recommendedName>
</protein>
<dbReference type="AlphaFoldDB" id="Q2ND97"/>
<evidence type="ECO:0008006" key="3">
    <source>
        <dbReference type="Google" id="ProtNLM"/>
    </source>
</evidence>
<dbReference type="EMBL" id="CP000157">
    <property type="protein sequence ID" value="ABC62344.1"/>
    <property type="molecule type" value="Genomic_DNA"/>
</dbReference>
<reference evidence="2" key="1">
    <citation type="journal article" date="2009" name="J. Bacteriol.">
        <title>Complete genome sequence of Erythrobacter litoralis HTCC2594.</title>
        <authorList>
            <person name="Oh H.M."/>
            <person name="Giovannoni S.J."/>
            <person name="Ferriera S."/>
            <person name="Johnson J."/>
            <person name="Cho J.C."/>
        </authorList>
    </citation>
    <scope>NUCLEOTIDE SEQUENCE [LARGE SCALE GENOMIC DNA]</scope>
    <source>
        <strain evidence="2">HTCC2594</strain>
    </source>
</reference>
<sequence>MRVVRRIAIGDRMALQVGAGVWGGAQEGASRLDVGPTVAADLTVAKVPLRLSLDYHKRVAGNAQPGNGVALTLSSGF</sequence>
<keyword evidence="2" id="KW-1185">Reference proteome</keyword>
<dbReference type="Proteomes" id="UP000008808">
    <property type="component" value="Chromosome"/>
</dbReference>
<organism evidence="1 2">
    <name type="scientific">Erythrobacter litoralis (strain HTCC2594)</name>
    <dbReference type="NCBI Taxonomy" id="314225"/>
    <lineage>
        <taxon>Bacteria</taxon>
        <taxon>Pseudomonadati</taxon>
        <taxon>Pseudomonadota</taxon>
        <taxon>Alphaproteobacteria</taxon>
        <taxon>Sphingomonadales</taxon>
        <taxon>Erythrobacteraceae</taxon>
        <taxon>Erythrobacter/Porphyrobacter group</taxon>
        <taxon>Erythrobacter</taxon>
    </lineage>
</organism>
<name>Q2ND97_ERYLH</name>